<feature type="compositionally biased region" description="Basic and acidic residues" evidence="5">
    <location>
        <begin position="29"/>
        <end position="70"/>
    </location>
</feature>
<dbReference type="SMART" id="SM00356">
    <property type="entry name" value="ZnF_C3H1"/>
    <property type="match status" value="2"/>
</dbReference>
<feature type="compositionally biased region" description="Low complexity" evidence="5">
    <location>
        <begin position="1190"/>
        <end position="1205"/>
    </location>
</feature>
<feature type="compositionally biased region" description="Basic and acidic residues" evidence="5">
    <location>
        <begin position="1112"/>
        <end position="1125"/>
    </location>
</feature>
<feature type="compositionally biased region" description="Low complexity" evidence="5">
    <location>
        <begin position="1088"/>
        <end position="1103"/>
    </location>
</feature>
<keyword evidence="2 4" id="KW-0863">Zinc-finger</keyword>
<dbReference type="AlphaFoldDB" id="A0A9D4S355"/>
<dbReference type="EMBL" id="JAIWYP010000001">
    <property type="protein sequence ID" value="KAH3888748.1"/>
    <property type="molecule type" value="Genomic_DNA"/>
</dbReference>
<evidence type="ECO:0000259" key="6">
    <source>
        <dbReference type="PROSITE" id="PS50103"/>
    </source>
</evidence>
<reference evidence="7" key="2">
    <citation type="submission" date="2020-11" db="EMBL/GenBank/DDBJ databases">
        <authorList>
            <person name="McCartney M.A."/>
            <person name="Auch B."/>
            <person name="Kono T."/>
            <person name="Mallez S."/>
            <person name="Becker A."/>
            <person name="Gohl D.M."/>
            <person name="Silverstein K.A.T."/>
            <person name="Koren S."/>
            <person name="Bechman K.B."/>
            <person name="Herman A."/>
            <person name="Abrahante J.E."/>
            <person name="Garbe J."/>
        </authorList>
    </citation>
    <scope>NUCLEOTIDE SEQUENCE</scope>
    <source>
        <strain evidence="7">Duluth1</strain>
        <tissue evidence="7">Whole animal</tissue>
    </source>
</reference>
<feature type="compositionally biased region" description="Basic and acidic residues" evidence="5">
    <location>
        <begin position="967"/>
        <end position="978"/>
    </location>
</feature>
<feature type="zinc finger region" description="C3H1-type" evidence="4">
    <location>
        <begin position="327"/>
        <end position="354"/>
    </location>
</feature>
<protein>
    <recommendedName>
        <fullName evidence="6">C3H1-type domain-containing protein</fullName>
    </recommendedName>
</protein>
<feature type="region of interest" description="Disordered" evidence="5">
    <location>
        <begin position="732"/>
        <end position="803"/>
    </location>
</feature>
<feature type="compositionally biased region" description="Basic and acidic residues" evidence="5">
    <location>
        <begin position="179"/>
        <end position="257"/>
    </location>
</feature>
<dbReference type="SUPFAM" id="SSF90229">
    <property type="entry name" value="CCCH zinc finger"/>
    <property type="match status" value="1"/>
</dbReference>
<feature type="compositionally biased region" description="Basic and acidic residues" evidence="5">
    <location>
        <begin position="1141"/>
        <end position="1152"/>
    </location>
</feature>
<feature type="region of interest" description="Disordered" evidence="5">
    <location>
        <begin position="818"/>
        <end position="842"/>
    </location>
</feature>
<evidence type="ECO:0000313" key="8">
    <source>
        <dbReference type="Proteomes" id="UP000828390"/>
    </source>
</evidence>
<feature type="compositionally biased region" description="Polar residues" evidence="5">
    <location>
        <begin position="692"/>
        <end position="703"/>
    </location>
</feature>
<evidence type="ECO:0000256" key="2">
    <source>
        <dbReference type="ARBA" id="ARBA00022771"/>
    </source>
</evidence>
<dbReference type="GO" id="GO:0008270">
    <property type="term" value="F:zinc ion binding"/>
    <property type="evidence" value="ECO:0007669"/>
    <property type="project" value="UniProtKB-KW"/>
</dbReference>
<keyword evidence="1 4" id="KW-0479">Metal-binding</keyword>
<feature type="compositionally biased region" description="Polar residues" evidence="5">
    <location>
        <begin position="1"/>
        <end position="11"/>
    </location>
</feature>
<feature type="compositionally biased region" description="Polar residues" evidence="5">
    <location>
        <begin position="783"/>
        <end position="793"/>
    </location>
</feature>
<feature type="compositionally biased region" description="Pro residues" evidence="5">
    <location>
        <begin position="821"/>
        <end position="832"/>
    </location>
</feature>
<feature type="zinc finger region" description="C3H1-type" evidence="4">
    <location>
        <begin position="356"/>
        <end position="382"/>
    </location>
</feature>
<feature type="domain" description="C3H1-type" evidence="6">
    <location>
        <begin position="356"/>
        <end position="382"/>
    </location>
</feature>
<dbReference type="PROSITE" id="PS50103">
    <property type="entry name" value="ZF_C3H1"/>
    <property type="match status" value="2"/>
</dbReference>
<dbReference type="Pfam" id="PF14608">
    <property type="entry name" value="zf-CCCH_2"/>
    <property type="match status" value="1"/>
</dbReference>
<dbReference type="Pfam" id="PF00642">
    <property type="entry name" value="zf-CCCH"/>
    <property type="match status" value="1"/>
</dbReference>
<reference evidence="7" key="1">
    <citation type="journal article" date="2019" name="bioRxiv">
        <title>The Genome of the Zebra Mussel, Dreissena polymorpha: A Resource for Invasive Species Research.</title>
        <authorList>
            <person name="McCartney M.A."/>
            <person name="Auch B."/>
            <person name="Kono T."/>
            <person name="Mallez S."/>
            <person name="Zhang Y."/>
            <person name="Obille A."/>
            <person name="Becker A."/>
            <person name="Abrahante J.E."/>
            <person name="Garbe J."/>
            <person name="Badalamenti J.P."/>
            <person name="Herman A."/>
            <person name="Mangelson H."/>
            <person name="Liachko I."/>
            <person name="Sullivan S."/>
            <person name="Sone E.D."/>
            <person name="Koren S."/>
            <person name="Silverstein K.A.T."/>
            <person name="Beckman K.B."/>
            <person name="Gohl D.M."/>
        </authorList>
    </citation>
    <scope>NUCLEOTIDE SEQUENCE</scope>
    <source>
        <strain evidence="7">Duluth1</strain>
        <tissue evidence="7">Whole animal</tissue>
    </source>
</reference>
<feature type="compositionally biased region" description="Basic and acidic residues" evidence="5">
    <location>
        <begin position="652"/>
        <end position="679"/>
    </location>
</feature>
<feature type="region of interest" description="Disordered" evidence="5">
    <location>
        <begin position="405"/>
        <end position="426"/>
    </location>
</feature>
<comment type="caution">
    <text evidence="7">The sequence shown here is derived from an EMBL/GenBank/DDBJ whole genome shotgun (WGS) entry which is preliminary data.</text>
</comment>
<evidence type="ECO:0000313" key="7">
    <source>
        <dbReference type="EMBL" id="KAH3888748.1"/>
    </source>
</evidence>
<feature type="domain" description="C3H1-type" evidence="6">
    <location>
        <begin position="327"/>
        <end position="354"/>
    </location>
</feature>
<feature type="compositionally biased region" description="Basic residues" evidence="5">
    <location>
        <begin position="129"/>
        <end position="144"/>
    </location>
</feature>
<evidence type="ECO:0000256" key="3">
    <source>
        <dbReference type="ARBA" id="ARBA00022833"/>
    </source>
</evidence>
<evidence type="ECO:0000256" key="4">
    <source>
        <dbReference type="PROSITE-ProRule" id="PRU00723"/>
    </source>
</evidence>
<feature type="region of interest" description="Disordered" evidence="5">
    <location>
        <begin position="944"/>
        <end position="1009"/>
    </location>
</feature>
<feature type="compositionally biased region" description="Basic and acidic residues" evidence="5">
    <location>
        <begin position="750"/>
        <end position="772"/>
    </location>
</feature>
<dbReference type="Gene3D" id="4.10.1000.10">
    <property type="entry name" value="Zinc finger, CCCH-type"/>
    <property type="match status" value="1"/>
</dbReference>
<feature type="compositionally biased region" description="Acidic residues" evidence="5">
    <location>
        <begin position="269"/>
        <end position="281"/>
    </location>
</feature>
<evidence type="ECO:0000256" key="1">
    <source>
        <dbReference type="ARBA" id="ARBA00022723"/>
    </source>
</evidence>
<name>A0A9D4S355_DREPO</name>
<sequence length="1250" mass="139997">MIMETEIQSVNKPEISDSEIPDEMAPQETAKDMDGSEDGEFQKENHDPEMLFDSKKSGRFEDSKQNLDSRFDDEEDGEAADAEDGEILEDGEIASDNDGEINDQDEGEEGGDMSPSKEATGASQEERPRRRHGKSDRHSKRQKKSDKESHKEGKSKKKRHREPSYEKSADDYDSGWTSDSKREKVDRKRERPSTDENHRRGSGESKHRDNRDSDREKGRDRGHGRHEREKSRGDRHEKKDRDKHSREKERDKNRNYDGYDSPPGLYDSPSDDDFNVSEEFMDMQIPKKKNKQQRKRELFKRQRHRERDEDIVEEQPVKKKPLLQTPMEERPICKFFKEGKCQKGPDCPFNHDYQPQKRPELCKYYVQSNCHRDGCVFMHEDFPCKWTLALQNVLRKEKENFFEGDKDWQEPRKHKKKGLLGDQPQMSEEEIHHKLEKMKNIPSIFDIQTHAPGESPNRPPKGMGPPNSMGGGPGMMSPGQIRPNMPFNGPPNRPPMFMGGGMDGPPMGMMPPMSGPPPMMPGSGMQGQAPGLQGPPMGPPMSQAAAIVGAILRAAPMLQQYRGVNGQGLNMNSMAGGMGQNMMGGMNMDGQNTPMGAGMDGPMNVAQGVVGMNNGQEAIPGNTVEDDQDMRHGFNGNAQYNQDSVDMENSDQDYRDLSAQDKDDRKQTLNNDPRLKRAINDNVPSNDEKVDSNQGNTTPQQEWDNNDDNLDIPAHLPPKQREMFLRIAQHTRKMKLEKSQELKPAGGVDEASRGREDAEGNGMKIDDDKWYSSDEEDDLRIGTKQSNNSSTKQAEAAPQTVVSQGPSFNVMQMINMIKSNPAPPAQPPPPPNRLQDPRMLPRPPREPAVINSQEGECPWRLRKVAVIKNRVPNIDLQDAQYKTDPRVQKIIKMQEQESGKVIDHTKTIVSQKTEPLVNPLGPKKPDLLDPSVFKAKEAVIPKPSLTPFVDPRLLQQDSSEPAAPRQVDPRMKQMDPRTLKVQTATLTSRASDPRLSMQDSNSATSLGGIGVLPVTSKALDPRLLRQHSQDPQTSLGGSTPPLDSRLMSRQTSSDPRLGKGNAFDVNVSLNLPQPSDPRFSKAVDDEISQMSLSSQQSQSTITSDRNSASETQAEKRKLDYRNDPRFKRKHISESNLSPDTVSKRLGDPRKVSTEYSSPLGGENSSKSEDSGYNSYNRPRPVKPTLATSVTSNLVSKSNNVKSSPSDLSTHDHLDSLQIMPPPTMADQAQGTDTNLKDIFKTIDPTASPFC</sequence>
<feature type="compositionally biased region" description="Basic and acidic residues" evidence="5">
    <location>
        <begin position="295"/>
        <end position="308"/>
    </location>
</feature>
<keyword evidence="3 4" id="KW-0862">Zinc</keyword>
<feature type="region of interest" description="Disordered" evidence="5">
    <location>
        <begin position="1025"/>
        <end position="1184"/>
    </location>
</feature>
<evidence type="ECO:0000256" key="5">
    <source>
        <dbReference type="SAM" id="MobiDB-lite"/>
    </source>
</evidence>
<dbReference type="InterPro" id="IPR036855">
    <property type="entry name" value="Znf_CCCH_sf"/>
</dbReference>
<feature type="compositionally biased region" description="Acidic residues" evidence="5">
    <location>
        <begin position="71"/>
        <end position="111"/>
    </location>
</feature>
<accession>A0A9D4S355</accession>
<proteinExistence type="predicted"/>
<organism evidence="7 8">
    <name type="scientific">Dreissena polymorpha</name>
    <name type="common">Zebra mussel</name>
    <name type="synonym">Mytilus polymorpha</name>
    <dbReference type="NCBI Taxonomy" id="45954"/>
    <lineage>
        <taxon>Eukaryota</taxon>
        <taxon>Metazoa</taxon>
        <taxon>Spiralia</taxon>
        <taxon>Lophotrochozoa</taxon>
        <taxon>Mollusca</taxon>
        <taxon>Bivalvia</taxon>
        <taxon>Autobranchia</taxon>
        <taxon>Heteroconchia</taxon>
        <taxon>Euheterodonta</taxon>
        <taxon>Imparidentia</taxon>
        <taxon>Neoheterodontei</taxon>
        <taxon>Myida</taxon>
        <taxon>Dreissenoidea</taxon>
        <taxon>Dreissenidae</taxon>
        <taxon>Dreissena</taxon>
    </lineage>
</organism>
<dbReference type="Proteomes" id="UP000828390">
    <property type="component" value="Unassembled WGS sequence"/>
</dbReference>
<gene>
    <name evidence="7" type="ORF">DPMN_012788</name>
</gene>
<feature type="compositionally biased region" description="Polar residues" evidence="5">
    <location>
        <begin position="980"/>
        <end position="990"/>
    </location>
</feature>
<feature type="region of interest" description="Disordered" evidence="5">
    <location>
        <begin position="1"/>
        <end position="315"/>
    </location>
</feature>
<feature type="region of interest" description="Disordered" evidence="5">
    <location>
        <begin position="447"/>
        <end position="503"/>
    </location>
</feature>
<feature type="region of interest" description="Disordered" evidence="5">
    <location>
        <begin position="1190"/>
        <end position="1209"/>
    </location>
</feature>
<keyword evidence="8" id="KW-1185">Reference proteome</keyword>
<feature type="region of interest" description="Disordered" evidence="5">
    <location>
        <begin position="614"/>
        <end position="715"/>
    </location>
</feature>
<dbReference type="InterPro" id="IPR000571">
    <property type="entry name" value="Znf_CCCH"/>
</dbReference>